<dbReference type="PROSITE" id="PS51175">
    <property type="entry name" value="CBM6"/>
    <property type="match status" value="2"/>
</dbReference>
<dbReference type="Gene3D" id="2.60.40.1760">
    <property type="entry name" value="glycosyl hydrolase (family 31)"/>
    <property type="match status" value="1"/>
</dbReference>
<comment type="similarity">
    <text evidence="1">Belongs to the glycosyl hydrolase 31 family.</text>
</comment>
<dbReference type="GO" id="GO:0004553">
    <property type="term" value="F:hydrolase activity, hydrolyzing O-glycosyl compounds"/>
    <property type="evidence" value="ECO:0007669"/>
    <property type="project" value="InterPro"/>
</dbReference>
<dbReference type="InterPro" id="IPR005084">
    <property type="entry name" value="CBM6"/>
</dbReference>
<dbReference type="Gene3D" id="2.60.40.1180">
    <property type="entry name" value="Golgi alpha-mannosidase II"/>
    <property type="match status" value="2"/>
</dbReference>
<reference evidence="3 4" key="1">
    <citation type="submission" date="2018-07" db="EMBL/GenBank/DDBJ databases">
        <title>Genomic Encyclopedia of Type Strains, Phase III (KMG-III): the genomes of soil and plant-associated and newly described type strains.</title>
        <authorList>
            <person name="Whitman W."/>
        </authorList>
    </citation>
    <scope>NUCLEOTIDE SEQUENCE [LARGE SCALE GENOMIC DNA]</scope>
    <source>
        <strain evidence="3 4">CECT 7287</strain>
    </source>
</reference>
<feature type="domain" description="CBM6" evidence="2">
    <location>
        <begin position="860"/>
        <end position="992"/>
    </location>
</feature>
<dbReference type="InterPro" id="IPR051816">
    <property type="entry name" value="Glycosyl_Hydrolase_31"/>
</dbReference>
<dbReference type="InterPro" id="IPR013780">
    <property type="entry name" value="Glyco_hydro_b"/>
</dbReference>
<dbReference type="CDD" id="cd04083">
    <property type="entry name" value="CBM35_Lmo2446-like"/>
    <property type="match status" value="2"/>
</dbReference>
<dbReference type="Pfam" id="PF17137">
    <property type="entry name" value="DUF5110"/>
    <property type="match status" value="1"/>
</dbReference>
<name>A0A3D9IP28_9BACL</name>
<dbReference type="Pfam" id="PF01055">
    <property type="entry name" value="Glyco_hydro_31_2nd"/>
    <property type="match status" value="1"/>
</dbReference>
<protein>
    <submittedName>
        <fullName evidence="3">Alpha-glucosidase (Family GH31 glycosyl hydrolase)</fullName>
    </submittedName>
</protein>
<dbReference type="InterPro" id="IPR000322">
    <property type="entry name" value="Glyco_hydro_31_TIM"/>
</dbReference>
<dbReference type="InterPro" id="IPR011013">
    <property type="entry name" value="Gal_mutarotase_sf_dom"/>
</dbReference>
<dbReference type="SUPFAM" id="SSF49785">
    <property type="entry name" value="Galactose-binding domain-like"/>
    <property type="match status" value="2"/>
</dbReference>
<evidence type="ECO:0000313" key="4">
    <source>
        <dbReference type="Proteomes" id="UP000256977"/>
    </source>
</evidence>
<dbReference type="RefSeq" id="WP_246016746.1">
    <property type="nucleotide sequence ID" value="NZ_QRDZ01000025.1"/>
</dbReference>
<dbReference type="Gene3D" id="2.60.120.260">
    <property type="entry name" value="Galactose-binding domain-like"/>
    <property type="match status" value="3"/>
</dbReference>
<evidence type="ECO:0000259" key="2">
    <source>
        <dbReference type="PROSITE" id="PS51175"/>
    </source>
</evidence>
<gene>
    <name evidence="3" type="ORF">DFP98_12532</name>
</gene>
<dbReference type="EMBL" id="QRDZ01000025">
    <property type="protein sequence ID" value="RED63485.1"/>
    <property type="molecule type" value="Genomic_DNA"/>
</dbReference>
<organism evidence="3 4">
    <name type="scientific">Cohnella phaseoli</name>
    <dbReference type="NCBI Taxonomy" id="456490"/>
    <lineage>
        <taxon>Bacteria</taxon>
        <taxon>Bacillati</taxon>
        <taxon>Bacillota</taxon>
        <taxon>Bacilli</taxon>
        <taxon>Bacillales</taxon>
        <taxon>Paenibacillaceae</taxon>
        <taxon>Cohnella</taxon>
    </lineage>
</organism>
<dbReference type="SUPFAM" id="SSF74650">
    <property type="entry name" value="Galactose mutarotase-like"/>
    <property type="match status" value="1"/>
</dbReference>
<proteinExistence type="inferred from homology"/>
<keyword evidence="4" id="KW-1185">Reference proteome</keyword>
<dbReference type="Gene3D" id="3.20.20.80">
    <property type="entry name" value="Glycosidases"/>
    <property type="match status" value="1"/>
</dbReference>
<dbReference type="GO" id="GO:0005975">
    <property type="term" value="P:carbohydrate metabolic process"/>
    <property type="evidence" value="ECO:0007669"/>
    <property type="project" value="InterPro"/>
</dbReference>
<accession>A0A3D9IP28</accession>
<dbReference type="InterPro" id="IPR008979">
    <property type="entry name" value="Galactose-bd-like_sf"/>
</dbReference>
<dbReference type="PANTHER" id="PTHR43863:SF2">
    <property type="entry name" value="MALTASE-GLUCOAMYLASE"/>
    <property type="match status" value="1"/>
</dbReference>
<dbReference type="InterPro" id="IPR033403">
    <property type="entry name" value="DUF5110"/>
</dbReference>
<dbReference type="CDD" id="cd14752">
    <property type="entry name" value="GH31_N"/>
    <property type="match status" value="1"/>
</dbReference>
<dbReference type="InterPro" id="IPR017853">
    <property type="entry name" value="GH"/>
</dbReference>
<feature type="domain" description="CBM6" evidence="2">
    <location>
        <begin position="998"/>
        <end position="1124"/>
    </location>
</feature>
<dbReference type="Pfam" id="PF21365">
    <property type="entry name" value="Glyco_hydro_31_3rd"/>
    <property type="match status" value="1"/>
</dbReference>
<comment type="caution">
    <text evidence="3">The sequence shown here is derived from an EMBL/GenBank/DDBJ whole genome shotgun (WGS) entry which is preliminary data.</text>
</comment>
<dbReference type="GO" id="GO:0030246">
    <property type="term" value="F:carbohydrate binding"/>
    <property type="evidence" value="ECO:0007669"/>
    <property type="project" value="InterPro"/>
</dbReference>
<dbReference type="PANTHER" id="PTHR43863">
    <property type="entry name" value="HYDROLASE, PUTATIVE (AFU_ORTHOLOGUE AFUA_1G03140)-RELATED"/>
    <property type="match status" value="1"/>
</dbReference>
<dbReference type="InterPro" id="IPR048395">
    <property type="entry name" value="Glyco_hydro_31_C"/>
</dbReference>
<dbReference type="Pfam" id="PF16990">
    <property type="entry name" value="CBM_35"/>
    <property type="match status" value="2"/>
</dbReference>
<evidence type="ECO:0000256" key="1">
    <source>
        <dbReference type="ARBA" id="ARBA00007806"/>
    </source>
</evidence>
<dbReference type="Proteomes" id="UP000256977">
    <property type="component" value="Unassembled WGS sequence"/>
</dbReference>
<sequence length="1288" mass="139621">MIRKMIGKKLRKGFLVALTFSLVLSVMTVYPAAKTNAYVSALGNVIGVSVTGDALTLTIDNGAEPNDDILEILAADLNILKVNYRPNGVASSASTPMIDPNRTWSAVGATIDTTGDPILITTSVMRIEIAKNPARMTVKKADGTTLLWEPAGGGVFYDGVRFQHSTGHNMYGIRSYNAFDGEGDILRNDSDHAAHAGEQGDAGGPFIWSTAGYGVLVDSDGGYPYTNSTTGQLEFYYGGTPTEGRRYSKSNVEYYIMLGDPYQIMGAYSKISGAAPLMPKWSLGFSNFEWGIDQDELEEMVELYRAKNIPIDGYALDYDWKKYGEDHYGEFKWNTGNFPDAATNALKSDMDAKGIKLIGITKPRVVTLDFGNNRTDQYDDAQAGGYWYPGHSEYTDYFIPVTVRSVDPYNASARTWLWQNSEEALDKGIVGWWNDETDKVSSGMAQYWFGNFMTGHWSQAFYEGQRAYTDDALRVWQTARTYYPGAQRYATTLWSGDIGIQFQKGEHVSWAAGMKEQRAVMLSSVNLGQAKWGMDAGGFNQENGTIGNPTPELYARWLQFAAMTPVFRVHGNYNQQRQPWYYGSTAEEVSKSAIQFRYSLLPYLYAYERKAYENGAGLVRPLAFDYPADANVANRTDAWMFGDWLMAAPVVDKQQKSKAIYLPAGTWTDYFRGVTYAGGQTIHYPLNSESWTDIPLFIKQGAIIPSQQVQDYVGQRVVDTVNVDVFPSATATSFAYYEDDGKTYDYEGGTTFEQTLTAQDNGGSGYAFSVGAKSGTYVPDVDYYLVKLHGKAGTGATLNGSALASYADLNALKAAGGEGWSTGRDVYGLVTYVKVAAGAGSAKNVVVTGSGSGSVASTAYQYEAEEASLSGDTTGTTAGVNTNHSGYAGSGFVDGLDDAGAAATFYADVRTGGDYEVALRYANATGSAKTLSIFVNGARVKTTSLGQLANWDTWGTQTETLPLMAGRNAITYKYDAGNGDTGNVNMDYIAVSFDPIQAKYEAENAKLSGGASTNEDHWFYSGSAFVDGFGSSGASAEFQVEVPSAGSYEVALRYANGSGSAKTVSLFANGVKDSQLSLSSPSVNWNVWQDKKETVSLNAGTNTVTVKYDTGDTGGVNLDRILVSPTAVVPAASETNLLDNPGFERNTAFNSNWAEWHPGGQALAYGIDSGKGMNPPEAPSTGWQRAYFYAPGAYKQSIHQQVDVPVNNANYKFEARVRLSNTAPTTARAEISNHGGSAQYYNISNDGVWKSIRIDNIYVTTGVVDVGFYVDSPGGTTLLIDDVRLTPQ</sequence>
<evidence type="ECO:0000313" key="3">
    <source>
        <dbReference type="EMBL" id="RED63485.1"/>
    </source>
</evidence>
<keyword evidence="3" id="KW-0378">Hydrolase</keyword>
<dbReference type="SUPFAM" id="SSF51445">
    <property type="entry name" value="(Trans)glycosidases"/>
    <property type="match status" value="1"/>
</dbReference>
<dbReference type="SUPFAM" id="SSF51011">
    <property type="entry name" value="Glycosyl hydrolase domain"/>
    <property type="match status" value="1"/>
</dbReference>